<evidence type="ECO:0000313" key="3">
    <source>
        <dbReference type="Proteomes" id="UP000326912"/>
    </source>
</evidence>
<keyword evidence="1" id="KW-1133">Transmembrane helix</keyword>
<keyword evidence="1" id="KW-0812">Transmembrane</keyword>
<dbReference type="Proteomes" id="UP000326912">
    <property type="component" value="Unassembled WGS sequence"/>
</dbReference>
<keyword evidence="1" id="KW-0472">Membrane</keyword>
<organism evidence="2 3">
    <name type="scientific">Dictyobacter vulcani</name>
    <dbReference type="NCBI Taxonomy" id="2607529"/>
    <lineage>
        <taxon>Bacteria</taxon>
        <taxon>Bacillati</taxon>
        <taxon>Chloroflexota</taxon>
        <taxon>Ktedonobacteria</taxon>
        <taxon>Ktedonobacterales</taxon>
        <taxon>Dictyobacteraceae</taxon>
        <taxon>Dictyobacter</taxon>
    </lineage>
</organism>
<gene>
    <name evidence="2" type="ORF">KDW_29730</name>
</gene>
<name>A0A5J4KQY2_9CHLR</name>
<sequence>MAKIYQGSLAETLKANPYEYADDNPVNNVDPGGNISIAGACIAAALAAVALGAVTLSVTLFTGGADIPAIIAALGLWGSGELAIAGVTIDGAVLIGCLGGIATEAFTEASSSM</sequence>
<comment type="caution">
    <text evidence="2">The sequence shown here is derived from an EMBL/GenBank/DDBJ whole genome shotgun (WGS) entry which is preliminary data.</text>
</comment>
<accession>A0A5J4KQY2</accession>
<feature type="transmembrane region" description="Helical" evidence="1">
    <location>
        <begin position="82"/>
        <end position="103"/>
    </location>
</feature>
<reference evidence="2 3" key="1">
    <citation type="submission" date="2019-10" db="EMBL/GenBank/DDBJ databases">
        <title>Dictyobacter vulcani sp. nov., within the class Ktedonobacteria, isolated from soil of volcanic Mt. Zao.</title>
        <authorList>
            <person name="Zheng Y."/>
            <person name="Wang C.M."/>
            <person name="Sakai Y."/>
            <person name="Abe K."/>
            <person name="Yokota A."/>
            <person name="Yabe S."/>
        </authorList>
    </citation>
    <scope>NUCLEOTIDE SEQUENCE [LARGE SCALE GENOMIC DNA]</scope>
    <source>
        <strain evidence="2 3">W12</strain>
    </source>
</reference>
<dbReference type="EMBL" id="BKZW01000001">
    <property type="protein sequence ID" value="GER88811.1"/>
    <property type="molecule type" value="Genomic_DNA"/>
</dbReference>
<proteinExistence type="predicted"/>
<evidence type="ECO:0000256" key="1">
    <source>
        <dbReference type="SAM" id="Phobius"/>
    </source>
</evidence>
<feature type="transmembrane region" description="Helical" evidence="1">
    <location>
        <begin position="35"/>
        <end position="61"/>
    </location>
</feature>
<protein>
    <submittedName>
        <fullName evidence="2">Uncharacterized protein</fullName>
    </submittedName>
</protein>
<keyword evidence="3" id="KW-1185">Reference proteome</keyword>
<dbReference type="AlphaFoldDB" id="A0A5J4KQY2"/>
<dbReference type="RefSeq" id="WP_151756668.1">
    <property type="nucleotide sequence ID" value="NZ_BKZW01000001.1"/>
</dbReference>
<evidence type="ECO:0000313" key="2">
    <source>
        <dbReference type="EMBL" id="GER88811.1"/>
    </source>
</evidence>